<proteinExistence type="predicted"/>
<dbReference type="PANTHER" id="PTHR43711">
    <property type="entry name" value="TWO-COMPONENT HISTIDINE KINASE"/>
    <property type="match status" value="1"/>
</dbReference>
<dbReference type="InterPro" id="IPR005467">
    <property type="entry name" value="His_kinase_dom"/>
</dbReference>
<dbReference type="Gene3D" id="1.10.287.130">
    <property type="match status" value="1"/>
</dbReference>
<dbReference type="Pfam" id="PF02518">
    <property type="entry name" value="HATPase_c"/>
    <property type="match status" value="1"/>
</dbReference>
<dbReference type="InterPro" id="IPR019734">
    <property type="entry name" value="TPR_rpt"/>
</dbReference>
<dbReference type="CDD" id="cd00082">
    <property type="entry name" value="HisKA"/>
    <property type="match status" value="1"/>
</dbReference>
<feature type="transmembrane region" description="Helical" evidence="8">
    <location>
        <begin position="366"/>
        <end position="385"/>
    </location>
</feature>
<evidence type="ECO:0000256" key="6">
    <source>
        <dbReference type="ARBA" id="ARBA00023012"/>
    </source>
</evidence>
<evidence type="ECO:0000256" key="4">
    <source>
        <dbReference type="ARBA" id="ARBA00022679"/>
    </source>
</evidence>
<dbReference type="AlphaFoldDB" id="A0AA49GLQ2"/>
<dbReference type="Pfam" id="PF13374">
    <property type="entry name" value="TPR_10"/>
    <property type="match status" value="1"/>
</dbReference>
<keyword evidence="7" id="KW-0802">TPR repeat</keyword>
<feature type="domain" description="Histidine kinase" evidence="9">
    <location>
        <begin position="422"/>
        <end position="640"/>
    </location>
</feature>
<evidence type="ECO:0000256" key="3">
    <source>
        <dbReference type="ARBA" id="ARBA00022553"/>
    </source>
</evidence>
<dbReference type="EC" id="2.7.13.3" evidence="2"/>
<keyword evidence="8" id="KW-1133">Transmembrane helix</keyword>
<dbReference type="SUPFAM" id="SSF47384">
    <property type="entry name" value="Homodimeric domain of signal transducing histidine kinase"/>
    <property type="match status" value="1"/>
</dbReference>
<accession>A0AA49GLQ2</accession>
<dbReference type="SUPFAM" id="SSF55874">
    <property type="entry name" value="ATPase domain of HSP90 chaperone/DNA topoisomerase II/histidine kinase"/>
    <property type="match status" value="1"/>
</dbReference>
<evidence type="ECO:0000259" key="9">
    <source>
        <dbReference type="PROSITE" id="PS50109"/>
    </source>
</evidence>
<keyword evidence="4" id="KW-0808">Transferase</keyword>
<dbReference type="PRINTS" id="PR00344">
    <property type="entry name" value="BCTRLSENSOR"/>
</dbReference>
<evidence type="ECO:0000256" key="7">
    <source>
        <dbReference type="PROSITE-ProRule" id="PRU00339"/>
    </source>
</evidence>
<comment type="catalytic activity">
    <reaction evidence="1">
        <text>ATP + protein L-histidine = ADP + protein N-phospho-L-histidine.</text>
        <dbReference type="EC" id="2.7.13.3"/>
    </reaction>
</comment>
<dbReference type="PROSITE" id="PS50005">
    <property type="entry name" value="TPR"/>
    <property type="match status" value="2"/>
</dbReference>
<dbReference type="InterPro" id="IPR003594">
    <property type="entry name" value="HATPase_dom"/>
</dbReference>
<dbReference type="Gene3D" id="1.25.40.10">
    <property type="entry name" value="Tetratricopeptide repeat domain"/>
    <property type="match status" value="1"/>
</dbReference>
<dbReference type="SMART" id="SM00387">
    <property type="entry name" value="HATPase_c"/>
    <property type="match status" value="1"/>
</dbReference>
<dbReference type="PROSITE" id="PS50109">
    <property type="entry name" value="HIS_KIN"/>
    <property type="match status" value="1"/>
</dbReference>
<keyword evidence="6" id="KW-0902">Two-component regulatory system</keyword>
<organism evidence="10">
    <name type="scientific">Roseihalotalea indica</name>
    <dbReference type="NCBI Taxonomy" id="2867963"/>
    <lineage>
        <taxon>Bacteria</taxon>
        <taxon>Pseudomonadati</taxon>
        <taxon>Bacteroidota</taxon>
        <taxon>Cytophagia</taxon>
        <taxon>Cytophagales</taxon>
        <taxon>Catalimonadaceae</taxon>
        <taxon>Roseihalotalea</taxon>
    </lineage>
</organism>
<keyword evidence="3" id="KW-0597">Phosphoprotein</keyword>
<keyword evidence="5 10" id="KW-0418">Kinase</keyword>
<dbReference type="InterPro" id="IPR011990">
    <property type="entry name" value="TPR-like_helical_dom_sf"/>
</dbReference>
<dbReference type="EMBL" id="CP120682">
    <property type="protein sequence ID" value="WKN36463.1"/>
    <property type="molecule type" value="Genomic_DNA"/>
</dbReference>
<dbReference type="SMART" id="SM00388">
    <property type="entry name" value="HisKA"/>
    <property type="match status" value="1"/>
</dbReference>
<dbReference type="PANTHER" id="PTHR43711:SF1">
    <property type="entry name" value="HISTIDINE KINASE 1"/>
    <property type="match status" value="1"/>
</dbReference>
<sequence>MIRYLLLILWVIIQIVVLPTTVSSQNIHRIDSLKQVISTTQDTLKVRALFQLAMAYQFSMPDTAMHLVRQSLSLAEKLGDEKGRGDALITRGRLKREDGRYDEALEDLTTSLSIYSQLQDSAQMANALNDISIVYAMSGDDPKALEYFEETLTLFQKLGDDKGVSQLLNNIGVIHRSAGNLAKAKDYFLESLQIKEGRRDTSDLPRSYANLGSVFYDMGINREAWRYYQKADTLFRIIQDQQGIVSNLNAMARLSRSEGRLQVARAYAVEGLRIAQANEAPLSIQKTSHLLAELSEQLDDFAAAYRYLELYTDVKDSLFTEQQANHLDELKAQFDSEQQVNRIALLEKEKELQNAYLQQQKLVQKVLLSGIILLLILLTIFIYAYRVNRRQKKLLTFQYHEIQQQKEELREMNRTKDRFFSIISHDIRGPLNSLKGFVFILSEQIEMMSRQEMKEISDHIEESLQNLLQLLDNILTWSLSQIKQGRLDPTPVSLHDLTSDIFRLYSPTANEKQLSLVNNTDAEVFAWADQHSIHTVLRNLVANSIKFSYPGSTITVNASINKDEVIVGVTDEGVGMDQATINELFSLDKKTSGTGTANEKGSGFGLVLCKELVNKNGGELRVTSEPGKGSTFTFALPLAEQKVSRKEYQVISS</sequence>
<dbReference type="InterPro" id="IPR004358">
    <property type="entry name" value="Sig_transdc_His_kin-like_C"/>
</dbReference>
<dbReference type="Pfam" id="PF13424">
    <property type="entry name" value="TPR_12"/>
    <property type="match status" value="1"/>
</dbReference>
<gene>
    <name evidence="10" type="ORF">K4G66_29305</name>
</gene>
<reference evidence="10" key="1">
    <citation type="journal article" date="2023" name="Comput. Struct. Biotechnol. J.">
        <title>Discovery of a novel marine Bacteroidetes with a rich repertoire of carbohydrate-active enzymes.</title>
        <authorList>
            <person name="Chen B."/>
            <person name="Liu G."/>
            <person name="Chen Q."/>
            <person name="Wang H."/>
            <person name="Liu L."/>
            <person name="Tang K."/>
        </authorList>
    </citation>
    <scope>NUCLEOTIDE SEQUENCE</scope>
    <source>
        <strain evidence="10">TK19036</strain>
    </source>
</reference>
<dbReference type="InterPro" id="IPR036890">
    <property type="entry name" value="HATPase_C_sf"/>
</dbReference>
<dbReference type="Pfam" id="PF00512">
    <property type="entry name" value="HisKA"/>
    <property type="match status" value="1"/>
</dbReference>
<feature type="repeat" description="TPR" evidence="7">
    <location>
        <begin position="165"/>
        <end position="198"/>
    </location>
</feature>
<evidence type="ECO:0000256" key="1">
    <source>
        <dbReference type="ARBA" id="ARBA00000085"/>
    </source>
</evidence>
<keyword evidence="8" id="KW-0812">Transmembrane</keyword>
<evidence type="ECO:0000256" key="8">
    <source>
        <dbReference type="SAM" id="Phobius"/>
    </source>
</evidence>
<dbReference type="InterPro" id="IPR003661">
    <property type="entry name" value="HisK_dim/P_dom"/>
</dbReference>
<evidence type="ECO:0000256" key="5">
    <source>
        <dbReference type="ARBA" id="ARBA00022777"/>
    </source>
</evidence>
<dbReference type="SMART" id="SM00028">
    <property type="entry name" value="TPR"/>
    <property type="match status" value="4"/>
</dbReference>
<name>A0AA49GLQ2_9BACT</name>
<dbReference type="GO" id="GO:0000155">
    <property type="term" value="F:phosphorelay sensor kinase activity"/>
    <property type="evidence" value="ECO:0007669"/>
    <property type="project" value="InterPro"/>
</dbReference>
<keyword evidence="8" id="KW-0472">Membrane</keyword>
<dbReference type="SUPFAM" id="SSF48452">
    <property type="entry name" value="TPR-like"/>
    <property type="match status" value="2"/>
</dbReference>
<evidence type="ECO:0000313" key="10">
    <source>
        <dbReference type="EMBL" id="WKN36463.1"/>
    </source>
</evidence>
<reference evidence="10" key="2">
    <citation type="journal article" date="2024" name="Antonie Van Leeuwenhoek">
        <title>Roseihalotalea indica gen. nov., sp. nov., a halophilic Bacteroidetes from mesopelagic Southwest Indian Ocean with higher carbohydrate metabolic potential.</title>
        <authorList>
            <person name="Chen B."/>
            <person name="Zhang M."/>
            <person name="Lin D."/>
            <person name="Ye J."/>
            <person name="Tang K."/>
        </authorList>
    </citation>
    <scope>NUCLEOTIDE SEQUENCE</scope>
    <source>
        <strain evidence="10">TK19036</strain>
    </source>
</reference>
<evidence type="ECO:0000256" key="2">
    <source>
        <dbReference type="ARBA" id="ARBA00012438"/>
    </source>
</evidence>
<dbReference type="InterPro" id="IPR036097">
    <property type="entry name" value="HisK_dim/P_sf"/>
</dbReference>
<dbReference type="InterPro" id="IPR050736">
    <property type="entry name" value="Sensor_HK_Regulatory"/>
</dbReference>
<feature type="repeat" description="TPR" evidence="7">
    <location>
        <begin position="125"/>
        <end position="158"/>
    </location>
</feature>
<protein>
    <recommendedName>
        <fullName evidence="2">histidine kinase</fullName>
        <ecNumber evidence="2">2.7.13.3</ecNumber>
    </recommendedName>
</protein>
<dbReference type="Gene3D" id="3.30.565.10">
    <property type="entry name" value="Histidine kinase-like ATPase, C-terminal domain"/>
    <property type="match status" value="1"/>
</dbReference>